<protein>
    <submittedName>
        <fullName evidence="2">DoxX family protein</fullName>
    </submittedName>
</protein>
<feature type="transmembrane region" description="Helical" evidence="1">
    <location>
        <begin position="12"/>
        <end position="32"/>
    </location>
</feature>
<dbReference type="STRING" id="700598.Niako_1929"/>
<keyword evidence="1" id="KW-0812">Transmembrane</keyword>
<feature type="transmembrane region" description="Helical" evidence="1">
    <location>
        <begin position="102"/>
        <end position="123"/>
    </location>
</feature>
<organism evidence="2 3">
    <name type="scientific">Niastella koreensis (strain DSM 17620 / KACC 11465 / NBRC 106392 / GR20-10)</name>
    <dbReference type="NCBI Taxonomy" id="700598"/>
    <lineage>
        <taxon>Bacteria</taxon>
        <taxon>Pseudomonadati</taxon>
        <taxon>Bacteroidota</taxon>
        <taxon>Chitinophagia</taxon>
        <taxon>Chitinophagales</taxon>
        <taxon>Chitinophagaceae</taxon>
        <taxon>Niastella</taxon>
    </lineage>
</organism>
<dbReference type="Proteomes" id="UP000005438">
    <property type="component" value="Chromosome"/>
</dbReference>
<evidence type="ECO:0000256" key="1">
    <source>
        <dbReference type="SAM" id="Phobius"/>
    </source>
</evidence>
<sequence length="156" mass="16664">MGGSYSFVPMKLNVTALAQLFARIALGLGFLLPVCDRLGFMGVPGSGKAAWGDWSHFVAYTHTLMPFTSLLTANIAGLLATIAEVVLGVCLIVGFKTKWMGLGAAIITLTFAVFMIASLGIAAPFNYPVFVFTGAGLLLFTQHSFRWSIDALLIKK</sequence>
<feature type="transmembrane region" description="Helical" evidence="1">
    <location>
        <begin position="129"/>
        <end position="149"/>
    </location>
</feature>
<keyword evidence="1" id="KW-1133">Transmembrane helix</keyword>
<proteinExistence type="predicted"/>
<reference evidence="2 3" key="1">
    <citation type="submission" date="2011-12" db="EMBL/GenBank/DDBJ databases">
        <title>The complete genome of Niastella koreensis GR20-10.</title>
        <authorList>
            <consortium name="US DOE Joint Genome Institute (JGI-PGF)"/>
            <person name="Lucas S."/>
            <person name="Han J."/>
            <person name="Lapidus A."/>
            <person name="Bruce D."/>
            <person name="Goodwin L."/>
            <person name="Pitluck S."/>
            <person name="Peters L."/>
            <person name="Kyrpides N."/>
            <person name="Mavromatis K."/>
            <person name="Ivanova N."/>
            <person name="Mikhailova N."/>
            <person name="Davenport K."/>
            <person name="Saunders E."/>
            <person name="Detter J.C."/>
            <person name="Tapia R."/>
            <person name="Han C."/>
            <person name="Land M."/>
            <person name="Hauser L."/>
            <person name="Markowitz V."/>
            <person name="Cheng J.-F."/>
            <person name="Hugenholtz P."/>
            <person name="Woyke T."/>
            <person name="Wu D."/>
            <person name="Tindall B."/>
            <person name="Pomrenke H."/>
            <person name="Brambilla E."/>
            <person name="Klenk H.-P."/>
            <person name="Eisen J.A."/>
        </authorList>
    </citation>
    <scope>NUCLEOTIDE SEQUENCE [LARGE SCALE GENOMIC DNA]</scope>
    <source>
        <strain evidence="3">DSM 17620 / KACC 11465 / NBRC 106392 / GR20-10</strain>
    </source>
</reference>
<dbReference type="eggNOG" id="COG2259">
    <property type="taxonomic scope" value="Bacteria"/>
</dbReference>
<name>G8TD53_NIAKG</name>
<dbReference type="KEGG" id="nko:Niako_1929"/>
<feature type="transmembrane region" description="Helical" evidence="1">
    <location>
        <begin position="75"/>
        <end position="95"/>
    </location>
</feature>
<dbReference type="AlphaFoldDB" id="G8TD53"/>
<accession>G8TD53</accession>
<dbReference type="HOGENOM" id="CLU_139735_0_0_10"/>
<evidence type="ECO:0000313" key="2">
    <source>
        <dbReference type="EMBL" id="AEV98285.1"/>
    </source>
</evidence>
<gene>
    <name evidence="2" type="ordered locus">Niako_1929</name>
</gene>
<keyword evidence="1" id="KW-0472">Membrane</keyword>
<evidence type="ECO:0000313" key="3">
    <source>
        <dbReference type="Proteomes" id="UP000005438"/>
    </source>
</evidence>
<dbReference type="EMBL" id="CP003178">
    <property type="protein sequence ID" value="AEV98285.1"/>
    <property type="molecule type" value="Genomic_DNA"/>
</dbReference>